<proteinExistence type="predicted"/>
<feature type="region of interest" description="Disordered" evidence="1">
    <location>
        <begin position="1"/>
        <end position="103"/>
    </location>
</feature>
<accession>A0A6A7BXM0</accession>
<dbReference type="Pfam" id="PF21581">
    <property type="entry name" value="SCD"/>
    <property type="match status" value="1"/>
</dbReference>
<dbReference type="Proteomes" id="UP000799421">
    <property type="component" value="Unassembled WGS sequence"/>
</dbReference>
<dbReference type="InterPro" id="IPR016024">
    <property type="entry name" value="ARM-type_fold"/>
</dbReference>
<dbReference type="GO" id="GO:0007062">
    <property type="term" value="P:sister chromatid cohesion"/>
    <property type="evidence" value="ECO:0007669"/>
    <property type="project" value="UniProtKB-ARBA"/>
</dbReference>
<gene>
    <name evidence="3" type="ORF">K470DRAFT_217980</name>
</gene>
<dbReference type="PANTHER" id="PTHR11199:SF0">
    <property type="entry name" value="LD34181P-RELATED"/>
    <property type="match status" value="1"/>
</dbReference>
<dbReference type="InterPro" id="IPR056396">
    <property type="entry name" value="HEAT_SCC3-SA"/>
</dbReference>
<feature type="compositionally biased region" description="Basic residues" evidence="1">
    <location>
        <begin position="67"/>
        <end position="78"/>
    </location>
</feature>
<dbReference type="EMBL" id="MU005986">
    <property type="protein sequence ID" value="KAF2859954.1"/>
    <property type="molecule type" value="Genomic_DNA"/>
</dbReference>
<dbReference type="InterPro" id="IPR020839">
    <property type="entry name" value="SCD"/>
</dbReference>
<dbReference type="OrthoDB" id="498590at2759"/>
<dbReference type="SUPFAM" id="SSF48371">
    <property type="entry name" value="ARM repeat"/>
    <property type="match status" value="1"/>
</dbReference>
<dbReference type="GO" id="GO:0005634">
    <property type="term" value="C:nucleus"/>
    <property type="evidence" value="ECO:0007669"/>
    <property type="project" value="TreeGrafter"/>
</dbReference>
<feature type="region of interest" description="Disordered" evidence="1">
    <location>
        <begin position="922"/>
        <end position="957"/>
    </location>
</feature>
<feature type="compositionally biased region" description="Polar residues" evidence="1">
    <location>
        <begin position="15"/>
        <end position="25"/>
    </location>
</feature>
<dbReference type="InterPro" id="IPR013721">
    <property type="entry name" value="STAG"/>
</dbReference>
<dbReference type="Pfam" id="PF24571">
    <property type="entry name" value="HEAT_SCC3-SA"/>
    <property type="match status" value="1"/>
</dbReference>
<feature type="domain" description="SCD" evidence="2">
    <location>
        <begin position="286"/>
        <end position="371"/>
    </location>
</feature>
<evidence type="ECO:0000256" key="1">
    <source>
        <dbReference type="SAM" id="MobiDB-lite"/>
    </source>
</evidence>
<feature type="region of interest" description="Disordered" evidence="1">
    <location>
        <begin position="1028"/>
        <end position="1053"/>
    </location>
</feature>
<dbReference type="InterPro" id="IPR011989">
    <property type="entry name" value="ARM-like"/>
</dbReference>
<evidence type="ECO:0000313" key="4">
    <source>
        <dbReference type="Proteomes" id="UP000799421"/>
    </source>
</evidence>
<feature type="compositionally biased region" description="Acidic residues" evidence="1">
    <location>
        <begin position="1042"/>
        <end position="1053"/>
    </location>
</feature>
<evidence type="ECO:0000259" key="2">
    <source>
        <dbReference type="PROSITE" id="PS51425"/>
    </source>
</evidence>
<feature type="compositionally biased region" description="Basic residues" evidence="1">
    <location>
        <begin position="88"/>
        <end position="99"/>
    </location>
</feature>
<evidence type="ECO:0000313" key="3">
    <source>
        <dbReference type="EMBL" id="KAF2859954.1"/>
    </source>
</evidence>
<feature type="compositionally biased region" description="Acidic residues" evidence="1">
    <location>
        <begin position="925"/>
        <end position="956"/>
    </location>
</feature>
<dbReference type="GO" id="GO:0008278">
    <property type="term" value="C:cohesin complex"/>
    <property type="evidence" value="ECO:0007669"/>
    <property type="project" value="TreeGrafter"/>
</dbReference>
<name>A0A6A7BXM0_9PEZI</name>
<feature type="non-terminal residue" evidence="3">
    <location>
        <position position="1"/>
    </location>
</feature>
<dbReference type="Gene3D" id="1.25.10.10">
    <property type="entry name" value="Leucine-rich Repeat Variant"/>
    <property type="match status" value="1"/>
</dbReference>
<protein>
    <submittedName>
        <fullName evidence="3">STAG-domain-containing protein</fullName>
    </submittedName>
</protein>
<dbReference type="InterPro" id="IPR039662">
    <property type="entry name" value="Cohesin_Scc3/SA"/>
</dbReference>
<sequence length="1053" mass="116602">ATMSTRRSSRRVSKPVQSYASSPVASGTKRKRNQEEAAEEESLEEENNASEEEEEATEDDDWERKKPTPKKSASKKAKTVATLPFRSTKPKGRPRKKTKQTIDEADAADAGRLYTETFSGGSSLDDIIGAWLGRFRDHESSALAEATQPTQYPLIAKSKIAATTREALTDMFATLIRALSVSEILYNESVLLENIQIWISAMSSVPNRSFRHTGTVAALGIITALCQVAKENARSISNYQRHAETEKKKKKHNTARVKELQRKAKKAGEAQEFLEPQLEDWFEVIFIHRYRDVDPAIRRDCVEALGDWIVTLPDVFFDGGHLRYLGWLLSDPSAATRGEVLRQLHRLYTDKDKLGGLKSFTEKFRSRMVEIATADAEINVRVSAIDLLNVLREDGLLEPDDIDVVGKLIYDTEARIRKAVAAFFVANVEDAYNGAIDSLGGVSLLEEELPEVDEDDFSSPRTAWLKYKFLTELLHAYDQGEELPNGVERNRDKSLILHISGGESRFSLAADALYPHLEEVQEWRHLAGYLLFDHSTRKQSDADGALLQLIRASVLTENEESILLQVLYTSIRRSFTETAERLTSTGRAKRKKERLGEDQESSVRHLTAIIPKLLKKYGDVPATASSILRIETIFSLPGLQSLPHDAGTYASLLDDVRKQFMSHGSDSVLLPASNALLHAQSQNELHDLTSEKVSSLWEEIIGDLNELLTDPKTVSVRGVSTSEELVALNNTLLRIVRLANVADCSGPFELETAAGAEGDTQGEKGCIIDTLTQLISRAKHASSTTLDAEDSLAEDNISSRAATAALLYFQWQFKAITEAMTTPGSAGIEDSKLEKLAVRRDALVETLKTTLGSVGGVRATELTGTMVEMFISAATLTAIEPLPGLMDDYIVLAGEMDDQTAGLVMKCFGAVEKRFAELAGKGLEVGEEEEEGEEDQQEGEGEEQEEEEEEEEEEDEVLKPLLAEQRLCALTGKIVFALLAGVFSQEKATKVRERVTRNKARLGANYKAVLAFLEDGVKKRVVNGGKRGRGRRDNAIPVPEEERLEVEGDEIED</sequence>
<feature type="compositionally biased region" description="Acidic residues" evidence="1">
    <location>
        <begin position="36"/>
        <end position="61"/>
    </location>
</feature>
<dbReference type="AlphaFoldDB" id="A0A6A7BXM0"/>
<keyword evidence="4" id="KW-1185">Reference proteome</keyword>
<organism evidence="3 4">
    <name type="scientific">Piedraia hortae CBS 480.64</name>
    <dbReference type="NCBI Taxonomy" id="1314780"/>
    <lineage>
        <taxon>Eukaryota</taxon>
        <taxon>Fungi</taxon>
        <taxon>Dikarya</taxon>
        <taxon>Ascomycota</taxon>
        <taxon>Pezizomycotina</taxon>
        <taxon>Dothideomycetes</taxon>
        <taxon>Dothideomycetidae</taxon>
        <taxon>Capnodiales</taxon>
        <taxon>Piedraiaceae</taxon>
        <taxon>Piedraia</taxon>
    </lineage>
</organism>
<dbReference type="Pfam" id="PF08514">
    <property type="entry name" value="STAG"/>
    <property type="match status" value="1"/>
</dbReference>
<dbReference type="GO" id="GO:0000785">
    <property type="term" value="C:chromatin"/>
    <property type="evidence" value="ECO:0007669"/>
    <property type="project" value="TreeGrafter"/>
</dbReference>
<dbReference type="PROSITE" id="PS51425">
    <property type="entry name" value="SCD"/>
    <property type="match status" value="1"/>
</dbReference>
<reference evidence="3" key="1">
    <citation type="journal article" date="2020" name="Stud. Mycol.">
        <title>101 Dothideomycetes genomes: a test case for predicting lifestyles and emergence of pathogens.</title>
        <authorList>
            <person name="Haridas S."/>
            <person name="Albert R."/>
            <person name="Binder M."/>
            <person name="Bloem J."/>
            <person name="Labutti K."/>
            <person name="Salamov A."/>
            <person name="Andreopoulos B."/>
            <person name="Baker S."/>
            <person name="Barry K."/>
            <person name="Bills G."/>
            <person name="Bluhm B."/>
            <person name="Cannon C."/>
            <person name="Castanera R."/>
            <person name="Culley D."/>
            <person name="Daum C."/>
            <person name="Ezra D."/>
            <person name="Gonzalez J."/>
            <person name="Henrissat B."/>
            <person name="Kuo A."/>
            <person name="Liang C."/>
            <person name="Lipzen A."/>
            <person name="Lutzoni F."/>
            <person name="Magnuson J."/>
            <person name="Mondo S."/>
            <person name="Nolan M."/>
            <person name="Ohm R."/>
            <person name="Pangilinan J."/>
            <person name="Park H.-J."/>
            <person name="Ramirez L."/>
            <person name="Alfaro M."/>
            <person name="Sun H."/>
            <person name="Tritt A."/>
            <person name="Yoshinaga Y."/>
            <person name="Zwiers L.-H."/>
            <person name="Turgeon B."/>
            <person name="Goodwin S."/>
            <person name="Spatafora J."/>
            <person name="Crous P."/>
            <person name="Grigoriev I."/>
        </authorList>
    </citation>
    <scope>NUCLEOTIDE SEQUENCE</scope>
    <source>
        <strain evidence="3">CBS 480.64</strain>
    </source>
</reference>
<dbReference type="PANTHER" id="PTHR11199">
    <property type="entry name" value="STROMAL ANTIGEN"/>
    <property type="match status" value="1"/>
</dbReference>
<dbReference type="GO" id="GO:0003682">
    <property type="term" value="F:chromatin binding"/>
    <property type="evidence" value="ECO:0007669"/>
    <property type="project" value="TreeGrafter"/>
</dbReference>